<dbReference type="InterPro" id="IPR011043">
    <property type="entry name" value="Gal_Oxase/kelch_b-propeller"/>
</dbReference>
<evidence type="ECO:0008006" key="8">
    <source>
        <dbReference type="Google" id="ProtNLM"/>
    </source>
</evidence>
<evidence type="ECO:0000256" key="1">
    <source>
        <dbReference type="ARBA" id="ARBA00022441"/>
    </source>
</evidence>
<keyword evidence="2" id="KW-0677">Repeat</keyword>
<comment type="caution">
    <text evidence="6">The sequence shown here is derived from an EMBL/GenBank/DDBJ whole genome shotgun (WGS) entry which is preliminary data.</text>
</comment>
<keyword evidence="4" id="KW-0812">Transmembrane</keyword>
<evidence type="ECO:0000256" key="3">
    <source>
        <dbReference type="SAM" id="MobiDB-lite"/>
    </source>
</evidence>
<feature type="chain" id="PRO_5046773168" description="Kelch repeat-containing protein" evidence="5">
    <location>
        <begin position="18"/>
        <end position="679"/>
    </location>
</feature>
<organism evidence="6 7">
    <name type="scientific">Apiospora rasikravindrae</name>
    <dbReference type="NCBI Taxonomy" id="990691"/>
    <lineage>
        <taxon>Eukaryota</taxon>
        <taxon>Fungi</taxon>
        <taxon>Dikarya</taxon>
        <taxon>Ascomycota</taxon>
        <taxon>Pezizomycotina</taxon>
        <taxon>Sordariomycetes</taxon>
        <taxon>Xylariomycetidae</taxon>
        <taxon>Amphisphaeriales</taxon>
        <taxon>Apiosporaceae</taxon>
        <taxon>Apiospora</taxon>
    </lineage>
</organism>
<dbReference type="SUPFAM" id="SSF50965">
    <property type="entry name" value="Galactose oxidase, central domain"/>
    <property type="match status" value="1"/>
</dbReference>
<keyword evidence="4" id="KW-1133">Transmembrane helix</keyword>
<keyword evidence="7" id="KW-1185">Reference proteome</keyword>
<dbReference type="InterPro" id="IPR015915">
    <property type="entry name" value="Kelch-typ_b-propeller"/>
</dbReference>
<evidence type="ECO:0000313" key="6">
    <source>
        <dbReference type="EMBL" id="KAK8055646.1"/>
    </source>
</evidence>
<dbReference type="EMBL" id="JAQQWK010000001">
    <property type="protein sequence ID" value="KAK8055646.1"/>
    <property type="molecule type" value="Genomic_DNA"/>
</dbReference>
<dbReference type="SUPFAM" id="SSF117281">
    <property type="entry name" value="Kelch motif"/>
    <property type="match status" value="1"/>
</dbReference>
<gene>
    <name evidence="6" type="ORF">PG993_000873</name>
</gene>
<feature type="transmembrane region" description="Helical" evidence="4">
    <location>
        <begin position="543"/>
        <end position="567"/>
    </location>
</feature>
<dbReference type="Proteomes" id="UP001444661">
    <property type="component" value="Unassembled WGS sequence"/>
</dbReference>
<evidence type="ECO:0000256" key="5">
    <source>
        <dbReference type="SAM" id="SignalP"/>
    </source>
</evidence>
<feature type="region of interest" description="Disordered" evidence="3">
    <location>
        <begin position="513"/>
        <end position="541"/>
    </location>
</feature>
<evidence type="ECO:0000313" key="7">
    <source>
        <dbReference type="Proteomes" id="UP001444661"/>
    </source>
</evidence>
<evidence type="ECO:0000256" key="4">
    <source>
        <dbReference type="SAM" id="Phobius"/>
    </source>
</evidence>
<keyword evidence="5" id="KW-0732">Signal</keyword>
<dbReference type="PANTHER" id="PTHR46228:SF2">
    <property type="entry name" value="KELCH REPEAT PROTEIN (AFU_ORTHOLOGUE AFUA_4G14350)"/>
    <property type="match status" value="1"/>
</dbReference>
<name>A0ABR1U9U3_9PEZI</name>
<protein>
    <recommendedName>
        <fullName evidence="8">Kelch repeat-containing protein</fullName>
    </recommendedName>
</protein>
<evidence type="ECO:0000256" key="2">
    <source>
        <dbReference type="ARBA" id="ARBA00022737"/>
    </source>
</evidence>
<sequence>MVLLQLATLSLLPSVWALGVPLASATGLDPINQFCSRWYHQSQVKNGVLYIDGGQASFSDRSQFDNPAAHDDRLNYTGPITQGQSKSLRPLYHHRRRVWHLLTGFEDNYVIAIDLTTSWDWKKNISEVVINKTVAEGTSNYVPKVGSGALFHGPSNDSQIYLYGGVTSVLNTSFIDYQAPTTNQYALWGFNTQTHEWTQYDVSLAAPQRPSWGAFAEAPEQGMAFYLNGMISNMSSAITASSNTPQTNLAGMIALDLQKHTATNISTTSLGDGSPRVRGGMVYIPQIGQKGVLVTVGGATGSQQSPSLGNTAAFIPPQHLADRSLVSMNQVSIFDVASIGTSNTANGWVSQTIAGAAPQPRVDFCVVSASAPDDSSFNIFLYGGWDPTKTAYYDDIWVLSLPSFTWIKIYEGVLPRLGHSCHLVGGRQMITVGGINSTDITGNCDWEWMGVAILDLSTNAWGSVFDAQKPPYEVNPEISAVIGGGPNGEATKLLPNGGWTSFQIANLFTGTSNQSAPYHVPTNNDGAQPPSDKSEGGSNSSSVGAIVGGTVGGVAFLVIAATLLYCWQRRRQQQGQPASELAAHEDAKPETAQFATAVPPAIVDPQSNPQSPNTPTSELAGTSAVNELLGEQRLAELPESRPTKLWNEENAFYDETGDYHQGVQHGGGLRIPRWGEHGG</sequence>
<feature type="compositionally biased region" description="Polar residues" evidence="3">
    <location>
        <begin position="513"/>
        <end position="526"/>
    </location>
</feature>
<keyword evidence="4" id="KW-0472">Membrane</keyword>
<accession>A0ABR1U9U3</accession>
<proteinExistence type="predicted"/>
<reference evidence="6 7" key="1">
    <citation type="submission" date="2023-01" db="EMBL/GenBank/DDBJ databases">
        <title>Analysis of 21 Apiospora genomes using comparative genomics revels a genus with tremendous synthesis potential of carbohydrate active enzymes and secondary metabolites.</title>
        <authorList>
            <person name="Sorensen T."/>
        </authorList>
    </citation>
    <scope>NUCLEOTIDE SEQUENCE [LARGE SCALE GENOMIC DNA]</scope>
    <source>
        <strain evidence="6 7">CBS 33761</strain>
    </source>
</reference>
<dbReference type="PANTHER" id="PTHR46228">
    <property type="entry name" value="KELCH DOMAIN-CONTAINING PROTEIN"/>
    <property type="match status" value="1"/>
</dbReference>
<keyword evidence="1" id="KW-0880">Kelch repeat</keyword>
<dbReference type="Gene3D" id="2.120.10.80">
    <property type="entry name" value="Kelch-type beta propeller"/>
    <property type="match status" value="1"/>
</dbReference>
<feature type="signal peptide" evidence="5">
    <location>
        <begin position="1"/>
        <end position="17"/>
    </location>
</feature>